<dbReference type="PANTHER" id="PTHR11842:SF10">
    <property type="entry name" value="MITOTIC SPINDLE ASSEMBLY CHECKPOINT PROTEIN MAD2B"/>
    <property type="match status" value="1"/>
</dbReference>
<keyword evidence="4" id="KW-0238">DNA-binding</keyword>
<dbReference type="Gene3D" id="3.30.900.10">
    <property type="entry name" value="HORMA domain"/>
    <property type="match status" value="1"/>
</dbReference>
<dbReference type="Pfam" id="PF02301">
    <property type="entry name" value="HORMA"/>
    <property type="match status" value="1"/>
</dbReference>
<dbReference type="GO" id="GO:0003677">
    <property type="term" value="F:DNA binding"/>
    <property type="evidence" value="ECO:0007669"/>
    <property type="project" value="UniProtKB-KW"/>
</dbReference>
<sequence length="300" mass="33571">MSAPVATANELPLKEAHQLLTTFTRFLTVAIHSILYYRRLYPPTTFLSSRAYNLPVHQNRHPKVCAWIRDAVSAVSAQLALGTVDRVAVVIHSPLSPDQPSDDKTLSSIPPGAVLERYLFDVSRFPSWPGGPDAMRDYGNSLRRKDEEEDDDRFAPAAPDEEDEVDNDEAARERRRRRQQQQRNGRVNWTDVEEQFRGVLRRLSHAAERLDPVPEGCTFTVAVELRDEAQAPIGHPQPWIPSEPNLQKPGGTDLGGAKTTPIRSVEAGPLFFECWVEEGKAKDLLKEPTPTQGNTESSMS</sequence>
<comment type="similarity">
    <text evidence="1">Belongs to the MAD2 family.</text>
</comment>
<dbReference type="InterPro" id="IPR003511">
    <property type="entry name" value="HORMA_dom"/>
</dbReference>
<evidence type="ECO:0000259" key="3">
    <source>
        <dbReference type="PROSITE" id="PS50815"/>
    </source>
</evidence>
<dbReference type="Proteomes" id="UP001174691">
    <property type="component" value="Unassembled WGS sequence"/>
</dbReference>
<evidence type="ECO:0000256" key="1">
    <source>
        <dbReference type="ARBA" id="ARBA00010348"/>
    </source>
</evidence>
<dbReference type="PROSITE" id="PS50815">
    <property type="entry name" value="HORMA"/>
    <property type="match status" value="1"/>
</dbReference>
<dbReference type="InterPro" id="IPR036570">
    <property type="entry name" value="HORMA_dom_sf"/>
</dbReference>
<dbReference type="GO" id="GO:0016035">
    <property type="term" value="C:zeta DNA polymerase complex"/>
    <property type="evidence" value="ECO:0007669"/>
    <property type="project" value="TreeGrafter"/>
</dbReference>
<reference evidence="4" key="1">
    <citation type="submission" date="2022-07" db="EMBL/GenBank/DDBJ databases">
        <title>Fungi with potential for degradation of polypropylene.</title>
        <authorList>
            <person name="Gostincar C."/>
        </authorList>
    </citation>
    <scope>NUCLEOTIDE SEQUENCE</scope>
    <source>
        <strain evidence="4">EXF-13287</strain>
    </source>
</reference>
<dbReference type="AlphaFoldDB" id="A0AA38VPH4"/>
<proteinExistence type="inferred from homology"/>
<name>A0AA38VPH4_9PEZI</name>
<evidence type="ECO:0000256" key="2">
    <source>
        <dbReference type="SAM" id="MobiDB-lite"/>
    </source>
</evidence>
<dbReference type="InterPro" id="IPR045091">
    <property type="entry name" value="Mad2-like"/>
</dbReference>
<dbReference type="SUPFAM" id="SSF56019">
    <property type="entry name" value="The spindle assembly checkpoint protein mad2"/>
    <property type="match status" value="1"/>
</dbReference>
<comment type="caution">
    <text evidence="4">The sequence shown here is derived from an EMBL/GenBank/DDBJ whole genome shotgun (WGS) entry which is preliminary data.</text>
</comment>
<organism evidence="4 5">
    <name type="scientific">Coniochaeta hoffmannii</name>
    <dbReference type="NCBI Taxonomy" id="91930"/>
    <lineage>
        <taxon>Eukaryota</taxon>
        <taxon>Fungi</taxon>
        <taxon>Dikarya</taxon>
        <taxon>Ascomycota</taxon>
        <taxon>Pezizomycotina</taxon>
        <taxon>Sordariomycetes</taxon>
        <taxon>Sordariomycetidae</taxon>
        <taxon>Coniochaetales</taxon>
        <taxon>Coniochaetaceae</taxon>
        <taxon>Coniochaeta</taxon>
    </lineage>
</organism>
<dbReference type="EMBL" id="JANBVN010000107">
    <property type="protein sequence ID" value="KAJ9143908.1"/>
    <property type="molecule type" value="Genomic_DNA"/>
</dbReference>
<dbReference type="PANTHER" id="PTHR11842">
    <property type="entry name" value="MITOTIC SPINDLE ASSEMBLY CHECKPOINT PROTEIN MAD2"/>
    <property type="match status" value="1"/>
</dbReference>
<feature type="region of interest" description="Disordered" evidence="2">
    <location>
        <begin position="131"/>
        <end position="186"/>
    </location>
</feature>
<feature type="compositionally biased region" description="Acidic residues" evidence="2">
    <location>
        <begin position="159"/>
        <end position="168"/>
    </location>
</feature>
<keyword evidence="5" id="KW-1185">Reference proteome</keyword>
<evidence type="ECO:0000313" key="5">
    <source>
        <dbReference type="Proteomes" id="UP001174691"/>
    </source>
</evidence>
<accession>A0AA38VPH4</accession>
<protein>
    <submittedName>
        <fullName evidence="4">DNA-binding protein</fullName>
    </submittedName>
</protein>
<gene>
    <name evidence="4" type="ORF">NKR19_g6701</name>
</gene>
<feature type="domain" description="HORMA" evidence="3">
    <location>
        <begin position="17"/>
        <end position="276"/>
    </location>
</feature>
<evidence type="ECO:0000313" key="4">
    <source>
        <dbReference type="EMBL" id="KAJ9143908.1"/>
    </source>
</evidence>